<dbReference type="KEGG" id="satk:SA2016_0682"/>
<evidence type="ECO:0000313" key="2">
    <source>
        <dbReference type="EMBL" id="AMM31372.1"/>
    </source>
</evidence>
<reference evidence="2 3" key="1">
    <citation type="submission" date="2016-02" db="EMBL/GenBank/DDBJ databases">
        <title>Complete genome of Sinomonas atrocyanea KCTC 3377.</title>
        <authorList>
            <person name="Kim K.M."/>
        </authorList>
    </citation>
    <scope>NUCLEOTIDE SEQUENCE [LARGE SCALE GENOMIC DNA]</scope>
    <source>
        <strain evidence="2 3">KCTC 3377</strain>
    </source>
</reference>
<sequence length="90" mass="9315">MSSFPNFSSVRPGSEEAKSSSRRSPSKCAARVPASEMAAVASAASWASSGMAVMATSAPSLANARATARPIPESPPVMRAARPVRRPWPS</sequence>
<dbReference type="STRING" id="37927.SA2016_0682"/>
<keyword evidence="3" id="KW-1185">Reference proteome</keyword>
<feature type="region of interest" description="Disordered" evidence="1">
    <location>
        <begin position="60"/>
        <end position="90"/>
    </location>
</feature>
<proteinExistence type="predicted"/>
<dbReference type="EMBL" id="CP014518">
    <property type="protein sequence ID" value="AMM31372.1"/>
    <property type="molecule type" value="Genomic_DNA"/>
</dbReference>
<organism evidence="2 3">
    <name type="scientific">Sinomonas atrocyanea</name>
    <dbReference type="NCBI Taxonomy" id="37927"/>
    <lineage>
        <taxon>Bacteria</taxon>
        <taxon>Bacillati</taxon>
        <taxon>Actinomycetota</taxon>
        <taxon>Actinomycetes</taxon>
        <taxon>Micrococcales</taxon>
        <taxon>Micrococcaceae</taxon>
        <taxon>Sinomonas</taxon>
    </lineage>
</organism>
<gene>
    <name evidence="2" type="ORF">SA2016_0682</name>
</gene>
<accession>A0A127A143</accession>
<name>A0A127A143_9MICC</name>
<evidence type="ECO:0000256" key="1">
    <source>
        <dbReference type="SAM" id="MobiDB-lite"/>
    </source>
</evidence>
<protein>
    <submittedName>
        <fullName evidence="2">Uncharacterized protein</fullName>
    </submittedName>
</protein>
<feature type="region of interest" description="Disordered" evidence="1">
    <location>
        <begin position="1"/>
        <end position="31"/>
    </location>
</feature>
<dbReference type="Proteomes" id="UP000070134">
    <property type="component" value="Chromosome"/>
</dbReference>
<dbReference type="AlphaFoldDB" id="A0A127A143"/>
<feature type="compositionally biased region" description="Polar residues" evidence="1">
    <location>
        <begin position="1"/>
        <end position="11"/>
    </location>
</feature>
<evidence type="ECO:0000313" key="3">
    <source>
        <dbReference type="Proteomes" id="UP000070134"/>
    </source>
</evidence>